<evidence type="ECO:0000313" key="2">
    <source>
        <dbReference type="EMBL" id="KAA8491750.1"/>
    </source>
</evidence>
<gene>
    <name evidence="2" type="ORF">FVE85_8232</name>
</gene>
<name>A0A5J4YLG9_PORPP</name>
<dbReference type="EMBL" id="VRMN01000011">
    <property type="protein sequence ID" value="KAA8491750.1"/>
    <property type="molecule type" value="Genomic_DNA"/>
</dbReference>
<protein>
    <submittedName>
        <fullName evidence="2">Uncharacterized protein</fullName>
    </submittedName>
</protein>
<reference evidence="3" key="1">
    <citation type="journal article" date="2019" name="Nat. Commun.">
        <title>Expansion of phycobilisome linker gene families in mesophilic red algae.</title>
        <authorList>
            <person name="Lee J."/>
            <person name="Kim D."/>
            <person name="Bhattacharya D."/>
            <person name="Yoon H.S."/>
        </authorList>
    </citation>
    <scope>NUCLEOTIDE SEQUENCE [LARGE SCALE GENOMIC DNA]</scope>
    <source>
        <strain evidence="3">CCMP 1328</strain>
    </source>
</reference>
<evidence type="ECO:0000313" key="3">
    <source>
        <dbReference type="Proteomes" id="UP000324585"/>
    </source>
</evidence>
<accession>A0A5J4YLG9</accession>
<sequence length="300" mass="33431">MGDESVPLSISAADLRRIGQRRLHNLMLPDDCHTALANDIELFSVRAFALVGAWLAFSRIRMRVTAASVASADVGAASKSRRQWSLVAFRAVQVLCVIQLRPILIFFRPLLVLVRPIHWILAPARVLAWPALIDFVVERFPCFIRRRFPGIPEREAAQAARDLASQVQKVDQFLAERQLEMQTLVSSVDQFLGERHQEMQALAEQLKTSLQAALPPPPWNALPQAGNSVSAKSSVSPLKPPSGKEIRPMTDIVRSRTATPRESDMSTPRKSGLNLLLPDTDPPPNYSPESKRLRHIHPNS</sequence>
<evidence type="ECO:0000256" key="1">
    <source>
        <dbReference type="SAM" id="MobiDB-lite"/>
    </source>
</evidence>
<proteinExistence type="predicted"/>
<dbReference type="AlphaFoldDB" id="A0A5J4YLG9"/>
<feature type="compositionally biased region" description="Polar residues" evidence="1">
    <location>
        <begin position="226"/>
        <end position="236"/>
    </location>
</feature>
<organism evidence="2 3">
    <name type="scientific">Porphyridium purpureum</name>
    <name type="common">Red alga</name>
    <name type="synonym">Porphyridium cruentum</name>
    <dbReference type="NCBI Taxonomy" id="35688"/>
    <lineage>
        <taxon>Eukaryota</taxon>
        <taxon>Rhodophyta</taxon>
        <taxon>Bangiophyceae</taxon>
        <taxon>Porphyridiales</taxon>
        <taxon>Porphyridiaceae</taxon>
        <taxon>Porphyridium</taxon>
    </lineage>
</organism>
<comment type="caution">
    <text evidence="2">The sequence shown here is derived from an EMBL/GenBank/DDBJ whole genome shotgun (WGS) entry which is preliminary data.</text>
</comment>
<feature type="region of interest" description="Disordered" evidence="1">
    <location>
        <begin position="217"/>
        <end position="300"/>
    </location>
</feature>
<keyword evidence="3" id="KW-1185">Reference proteome</keyword>
<dbReference type="Proteomes" id="UP000324585">
    <property type="component" value="Unassembled WGS sequence"/>
</dbReference>